<dbReference type="Gene3D" id="3.40.50.1000">
    <property type="entry name" value="HAD superfamily/HAD-like"/>
    <property type="match status" value="1"/>
</dbReference>
<evidence type="ECO:0000259" key="4">
    <source>
        <dbReference type="SMART" id="SM00563"/>
    </source>
</evidence>
<dbReference type="Pfam" id="PF01553">
    <property type="entry name" value="Acyltransferase"/>
    <property type="match status" value="1"/>
</dbReference>
<dbReference type="RefSeq" id="WP_052673924.1">
    <property type="nucleotide sequence ID" value="NZ_LN614827.1"/>
</dbReference>
<accession>A0A098G675</accession>
<comment type="pathway">
    <text evidence="1">Lipid metabolism.</text>
</comment>
<organism evidence="5 6">
    <name type="scientific">Legionella fallonii LLAP-10</name>
    <dbReference type="NCBI Taxonomy" id="1212491"/>
    <lineage>
        <taxon>Bacteria</taxon>
        <taxon>Pseudomonadati</taxon>
        <taxon>Pseudomonadota</taxon>
        <taxon>Gammaproteobacteria</taxon>
        <taxon>Legionellales</taxon>
        <taxon>Legionellaceae</taxon>
        <taxon>Legionella</taxon>
    </lineage>
</organism>
<evidence type="ECO:0000256" key="3">
    <source>
        <dbReference type="ARBA" id="ARBA00023315"/>
    </source>
</evidence>
<evidence type="ECO:0000313" key="6">
    <source>
        <dbReference type="Proteomes" id="UP000032430"/>
    </source>
</evidence>
<dbReference type="InterPro" id="IPR023214">
    <property type="entry name" value="HAD_sf"/>
</dbReference>
<dbReference type="KEGG" id="lfa:LFA_2091"/>
<proteinExistence type="predicted"/>
<dbReference type="Proteomes" id="UP000032430">
    <property type="component" value="Chromosome I"/>
</dbReference>
<evidence type="ECO:0000313" key="5">
    <source>
        <dbReference type="EMBL" id="CEG57476.1"/>
    </source>
</evidence>
<protein>
    <submittedName>
        <fullName evidence="5">HAD-superfamily hydrolase</fullName>
    </submittedName>
</protein>
<dbReference type="SUPFAM" id="SSF69593">
    <property type="entry name" value="Glycerol-3-phosphate (1)-acyltransferase"/>
    <property type="match status" value="1"/>
</dbReference>
<dbReference type="GO" id="GO:0006654">
    <property type="term" value="P:phosphatidic acid biosynthetic process"/>
    <property type="evidence" value="ECO:0007669"/>
    <property type="project" value="TreeGrafter"/>
</dbReference>
<reference evidence="6" key="1">
    <citation type="submission" date="2014-09" db="EMBL/GenBank/DDBJ databases">
        <authorList>
            <person name="Gomez-Valero L."/>
        </authorList>
    </citation>
    <scope>NUCLEOTIDE SEQUENCE [LARGE SCALE GENOMIC DNA]</scope>
    <source>
        <strain evidence="6">ATCC700992</strain>
    </source>
</reference>
<gene>
    <name evidence="5" type="ORF">LFA_2091</name>
</gene>
<dbReference type="OrthoDB" id="5290997at2"/>
<evidence type="ECO:0000256" key="2">
    <source>
        <dbReference type="ARBA" id="ARBA00022679"/>
    </source>
</evidence>
<dbReference type="InterPro" id="IPR002123">
    <property type="entry name" value="Plipid/glycerol_acylTrfase"/>
</dbReference>
<name>A0A098G675_9GAMM</name>
<keyword evidence="5" id="KW-0378">Hydrolase</keyword>
<keyword evidence="6" id="KW-1185">Reference proteome</keyword>
<keyword evidence="2" id="KW-0808">Transferase</keyword>
<dbReference type="AlphaFoldDB" id="A0A098G675"/>
<evidence type="ECO:0000256" key="1">
    <source>
        <dbReference type="ARBA" id="ARBA00005189"/>
    </source>
</evidence>
<dbReference type="STRING" id="1212491.LFA_2091"/>
<sequence length="324" mass="35798">MANGRLTGGIDGAPLWGGSKADAVRDFAKTHKIVLSHSYAYTNGNEDIAFLKTVRQAAVVNPKRALSEVAHSESWRELHFSRRRKASVATRARSLGAYCALVLTSLGGAVYGVTTGKKRMAAEWISATSSDAMLAITGVHIDVQGENHLWEHRPSVFLFNHQSYIDGYVLLSLLRHGVTGITKKEVAKTPILGSLLRALDFAFIDRNDTHSAIEAMEPVIDKLREGLSIVIAPEGTRSLTPKLGRFKKGAFHIAMQAGVPIVPVVIRNDYEMMMRNSLLFRPGTVQVCVLPPFDVTKWNVKDINCHIAEVQEIFQRTLDDWPEV</sequence>
<dbReference type="PANTHER" id="PTHR10434:SF66">
    <property type="entry name" value="PHOSPHOLIPID_GLYCEROL ACYLTRANSFERASE DOMAIN-CONTAINING PROTEIN"/>
    <property type="match status" value="1"/>
</dbReference>
<feature type="domain" description="Phospholipid/glycerol acyltransferase" evidence="4">
    <location>
        <begin position="155"/>
        <end position="269"/>
    </location>
</feature>
<keyword evidence="3" id="KW-0012">Acyltransferase</keyword>
<dbReference type="GO" id="GO:0003841">
    <property type="term" value="F:1-acylglycerol-3-phosphate O-acyltransferase activity"/>
    <property type="evidence" value="ECO:0007669"/>
    <property type="project" value="TreeGrafter"/>
</dbReference>
<dbReference type="EMBL" id="LN614827">
    <property type="protein sequence ID" value="CEG57476.1"/>
    <property type="molecule type" value="Genomic_DNA"/>
</dbReference>
<dbReference type="GO" id="GO:0016787">
    <property type="term" value="F:hydrolase activity"/>
    <property type="evidence" value="ECO:0007669"/>
    <property type="project" value="UniProtKB-KW"/>
</dbReference>
<dbReference type="SMART" id="SM00563">
    <property type="entry name" value="PlsC"/>
    <property type="match status" value="1"/>
</dbReference>
<dbReference type="PANTHER" id="PTHR10434">
    <property type="entry name" value="1-ACYL-SN-GLYCEROL-3-PHOSPHATE ACYLTRANSFERASE"/>
    <property type="match status" value="1"/>
</dbReference>
<dbReference type="CDD" id="cd07989">
    <property type="entry name" value="LPLAT_AGPAT-like"/>
    <property type="match status" value="1"/>
</dbReference>
<dbReference type="HOGENOM" id="CLU_857354_0_0_6"/>